<dbReference type="InterPro" id="IPR002165">
    <property type="entry name" value="Plexin_repeat"/>
</dbReference>
<dbReference type="InterPro" id="IPR013783">
    <property type="entry name" value="Ig-like_fold"/>
</dbReference>
<evidence type="ECO:0000256" key="1">
    <source>
        <dbReference type="ARBA" id="ARBA00004162"/>
    </source>
</evidence>
<dbReference type="GO" id="GO:0008360">
    <property type="term" value="P:regulation of cell shape"/>
    <property type="evidence" value="ECO:0007669"/>
    <property type="project" value="TreeGrafter"/>
</dbReference>
<dbReference type="Pfam" id="PF20170">
    <property type="entry name" value="Plexin_RBD"/>
    <property type="match status" value="1"/>
</dbReference>
<dbReference type="SUPFAM" id="SSF81296">
    <property type="entry name" value="E set domains"/>
    <property type="match status" value="3"/>
</dbReference>
<keyword evidence="5 15" id="KW-0812">Transmembrane</keyword>
<dbReference type="Gene3D" id="2.130.10.10">
    <property type="entry name" value="YVTN repeat-like/Quinoprotein amine dehydrogenase"/>
    <property type="match status" value="1"/>
</dbReference>
<name>A0AAV7N8J7_PLEWA</name>
<evidence type="ECO:0000256" key="14">
    <source>
        <dbReference type="SAM" id="MobiDB-lite"/>
    </source>
</evidence>
<evidence type="ECO:0000256" key="3">
    <source>
        <dbReference type="ARBA" id="ARBA00022473"/>
    </source>
</evidence>
<dbReference type="InterPro" id="IPR001627">
    <property type="entry name" value="Semap_dom"/>
</dbReference>
<keyword evidence="3" id="KW-0217">Developmental protein</keyword>
<dbReference type="GO" id="GO:0017154">
    <property type="term" value="F:semaphorin receptor activity"/>
    <property type="evidence" value="ECO:0007669"/>
    <property type="project" value="InterPro"/>
</dbReference>
<keyword evidence="9 15" id="KW-0472">Membrane</keyword>
<dbReference type="PANTHER" id="PTHR22625">
    <property type="entry name" value="PLEXIN"/>
    <property type="match status" value="1"/>
</dbReference>
<dbReference type="Gene3D" id="2.60.40.10">
    <property type="entry name" value="Immunoglobulins"/>
    <property type="match status" value="5"/>
</dbReference>
<dbReference type="GO" id="GO:0048513">
    <property type="term" value="P:animal organ development"/>
    <property type="evidence" value="ECO:0007669"/>
    <property type="project" value="UniProtKB-ARBA"/>
</dbReference>
<dbReference type="InterPro" id="IPR042719">
    <property type="entry name" value="Plexin-D1_Sema"/>
</dbReference>
<evidence type="ECO:0000256" key="4">
    <source>
        <dbReference type="ARBA" id="ARBA00022475"/>
    </source>
</evidence>
<dbReference type="CDD" id="cd11247">
    <property type="entry name" value="Sema_plexin_D1"/>
    <property type="match status" value="1"/>
</dbReference>
<dbReference type="SUPFAM" id="SSF103575">
    <property type="entry name" value="Plexin repeat"/>
    <property type="match status" value="1"/>
</dbReference>
<dbReference type="FunFam" id="3.10.20.90:FF:000098">
    <property type="entry name" value="Plexin D1"/>
    <property type="match status" value="1"/>
</dbReference>
<evidence type="ECO:0000256" key="15">
    <source>
        <dbReference type="SAM" id="Phobius"/>
    </source>
</evidence>
<evidence type="ECO:0000313" key="18">
    <source>
        <dbReference type="Proteomes" id="UP001066276"/>
    </source>
</evidence>
<dbReference type="GO" id="GO:0048731">
    <property type="term" value="P:system development"/>
    <property type="evidence" value="ECO:0007669"/>
    <property type="project" value="UniProtKB-ARBA"/>
</dbReference>
<keyword evidence="18" id="KW-1185">Reference proteome</keyword>
<evidence type="ECO:0000256" key="11">
    <source>
        <dbReference type="ARBA" id="ARBA00023170"/>
    </source>
</evidence>
<dbReference type="SMART" id="SM00630">
    <property type="entry name" value="Sema"/>
    <property type="match status" value="1"/>
</dbReference>
<keyword evidence="6" id="KW-0732">Signal</keyword>
<keyword evidence="10" id="KW-1015">Disulfide bond</keyword>
<dbReference type="InterPro" id="IPR013548">
    <property type="entry name" value="Plexin_cytoplasmic_RasGAP_dom"/>
</dbReference>
<dbReference type="FunFam" id="1.10.506.10:FF:000024">
    <property type="entry name" value="Plexin D1"/>
    <property type="match status" value="1"/>
</dbReference>
<dbReference type="Pfam" id="PF24479">
    <property type="entry name" value="PSI_PlexinA-B"/>
    <property type="match status" value="1"/>
</dbReference>
<dbReference type="InterPro" id="IPR015943">
    <property type="entry name" value="WD40/YVTN_repeat-like_dom_sf"/>
</dbReference>
<feature type="domain" description="Sema" evidence="16">
    <location>
        <begin position="232"/>
        <end position="732"/>
    </location>
</feature>
<evidence type="ECO:0000313" key="17">
    <source>
        <dbReference type="EMBL" id="KAJ1110688.1"/>
    </source>
</evidence>
<keyword evidence="11" id="KW-0675">Receptor</keyword>
<dbReference type="SMART" id="SM00423">
    <property type="entry name" value="PSI"/>
    <property type="match status" value="3"/>
</dbReference>
<evidence type="ECO:0000259" key="16">
    <source>
        <dbReference type="PROSITE" id="PS51004"/>
    </source>
</evidence>
<dbReference type="Pfam" id="PF01833">
    <property type="entry name" value="TIG"/>
    <property type="match status" value="3"/>
</dbReference>
<dbReference type="GO" id="GO:0120025">
    <property type="term" value="C:plasma membrane bounded cell projection"/>
    <property type="evidence" value="ECO:0007669"/>
    <property type="project" value="UniProtKB-ARBA"/>
</dbReference>
<dbReference type="FunFam" id="2.60.40.10:FF:000630">
    <property type="entry name" value="Plexin D1"/>
    <property type="match status" value="1"/>
</dbReference>
<dbReference type="SUPFAM" id="SSF101912">
    <property type="entry name" value="Sema domain"/>
    <property type="match status" value="1"/>
</dbReference>
<dbReference type="SMART" id="SM00429">
    <property type="entry name" value="IPT"/>
    <property type="match status" value="3"/>
</dbReference>
<dbReference type="GO" id="GO:0007162">
    <property type="term" value="P:negative regulation of cell adhesion"/>
    <property type="evidence" value="ECO:0007669"/>
    <property type="project" value="TreeGrafter"/>
</dbReference>
<evidence type="ECO:0000256" key="7">
    <source>
        <dbReference type="ARBA" id="ARBA00022737"/>
    </source>
</evidence>
<evidence type="ECO:0000256" key="2">
    <source>
        <dbReference type="ARBA" id="ARBA00010297"/>
    </source>
</evidence>
<feature type="region of interest" description="Disordered" evidence="14">
    <location>
        <begin position="1"/>
        <end position="35"/>
    </location>
</feature>
<comment type="similarity">
    <text evidence="2">Belongs to the plexin family.</text>
</comment>
<dbReference type="GO" id="GO:0030334">
    <property type="term" value="P:regulation of cell migration"/>
    <property type="evidence" value="ECO:0007669"/>
    <property type="project" value="TreeGrafter"/>
</dbReference>
<keyword evidence="8 15" id="KW-1133">Transmembrane helix</keyword>
<accession>A0AAV7N8J7</accession>
<evidence type="ECO:0000256" key="12">
    <source>
        <dbReference type="ARBA" id="ARBA00023180"/>
    </source>
</evidence>
<evidence type="ECO:0000256" key="10">
    <source>
        <dbReference type="ARBA" id="ARBA00023157"/>
    </source>
</evidence>
<evidence type="ECO:0000256" key="5">
    <source>
        <dbReference type="ARBA" id="ARBA00022692"/>
    </source>
</evidence>
<keyword evidence="7" id="KW-0677">Repeat</keyword>
<dbReference type="InterPro" id="IPR008936">
    <property type="entry name" value="Rho_GTPase_activation_prot"/>
</dbReference>
<comment type="caution">
    <text evidence="13">Lacks conserved residue(s) required for the propagation of feature annotation.</text>
</comment>
<dbReference type="Pfam" id="PF08337">
    <property type="entry name" value="Plexin_cytopl"/>
    <property type="match status" value="1"/>
</dbReference>
<protein>
    <recommendedName>
        <fullName evidence="16">Sema domain-containing protein</fullName>
    </recommendedName>
</protein>
<comment type="caution">
    <text evidence="17">The sequence shown here is derived from an EMBL/GenBank/DDBJ whole genome shotgun (WGS) entry which is preliminary data.</text>
</comment>
<dbReference type="FunFam" id="2.60.40.10:FF:000868">
    <property type="entry name" value="Plexin D1"/>
    <property type="match status" value="1"/>
</dbReference>
<evidence type="ECO:0000256" key="13">
    <source>
        <dbReference type="PROSITE-ProRule" id="PRU00352"/>
    </source>
</evidence>
<dbReference type="PANTHER" id="PTHR22625:SF7">
    <property type="entry name" value="PLEXIN-D1"/>
    <property type="match status" value="1"/>
</dbReference>
<dbReference type="InterPro" id="IPR031148">
    <property type="entry name" value="Plexin"/>
</dbReference>
<dbReference type="FunFam" id="2.130.10.10:FF:000386">
    <property type="entry name" value="Plexin D1"/>
    <property type="match status" value="1"/>
</dbReference>
<dbReference type="FunFam" id="2.60.40.10:FF:000843">
    <property type="entry name" value="Plexin D1"/>
    <property type="match status" value="1"/>
</dbReference>
<keyword evidence="4" id="KW-1003">Cell membrane</keyword>
<dbReference type="InterPro" id="IPR002909">
    <property type="entry name" value="IPT_dom"/>
</dbReference>
<dbReference type="GO" id="GO:0002116">
    <property type="term" value="C:semaphorin receptor complex"/>
    <property type="evidence" value="ECO:0007669"/>
    <property type="project" value="TreeGrafter"/>
</dbReference>
<dbReference type="GO" id="GO:0005886">
    <property type="term" value="C:plasma membrane"/>
    <property type="evidence" value="ECO:0007669"/>
    <property type="project" value="UniProtKB-SubCell"/>
</dbReference>
<dbReference type="GO" id="GO:0050772">
    <property type="term" value="P:positive regulation of axonogenesis"/>
    <property type="evidence" value="ECO:0007669"/>
    <property type="project" value="TreeGrafter"/>
</dbReference>
<dbReference type="Proteomes" id="UP001066276">
    <property type="component" value="Chromosome 9"/>
</dbReference>
<reference evidence="17" key="1">
    <citation type="journal article" date="2022" name="bioRxiv">
        <title>Sequencing and chromosome-scale assembly of the giantPleurodeles waltlgenome.</title>
        <authorList>
            <person name="Brown T."/>
            <person name="Elewa A."/>
            <person name="Iarovenko S."/>
            <person name="Subramanian E."/>
            <person name="Araus A.J."/>
            <person name="Petzold A."/>
            <person name="Susuki M."/>
            <person name="Suzuki K.-i.T."/>
            <person name="Hayashi T."/>
            <person name="Toyoda A."/>
            <person name="Oliveira C."/>
            <person name="Osipova E."/>
            <person name="Leigh N.D."/>
            <person name="Simon A."/>
            <person name="Yun M.H."/>
        </authorList>
    </citation>
    <scope>NUCLEOTIDE SEQUENCE</scope>
    <source>
        <strain evidence="17">20211129_DDA</strain>
        <tissue evidence="17">Liver</tissue>
    </source>
</reference>
<evidence type="ECO:0000256" key="6">
    <source>
        <dbReference type="ARBA" id="ARBA00022729"/>
    </source>
</evidence>
<sequence length="2120" mass="237489">MAPRDGSRRAVLASSTPGGTGLMRISKAPAGRGQRGHLISVRPQERREQVALTSMASQERMNEVALTSMAPQERMREVALTSMAPRERKRHLVFTSMAPQVRKRIGYTCKALQKRRRTVLSSIAPQERRVAQTSIAQHERRVAQTHIAPQERRVAQTSIAPQERRVAQTPIAPQERRVAQISIAPQDRRVVQTSIAPQERRLAQTPIPHQEKRRRAHIPIASQKSRPSLLTTLLLLLAAHGAWGLEVLQKFVSPFPTNNFALDVSDHKIYLATVNRIYQLRSNLSKELEEVTGPRSDNPLCHAPQLPQTTCEHPKVSMDNYNKILQLDRAQGVVVVCGSVYQGFCELRKLGNISEAAVSFPPHNGDQVTVFPSMLNVAANHPNASTVGLVLRNPGGDTRLLVGATYTGYGSPFFPKNQSIEDHRFENTPEIAIRSLNVEDLSKLFTFDINPSDDNIFKIKQGAKAKNKLSFLQAFQHKSYVYLAMNSDANLGGKESSSNSLLARFCLDTRRDRSPPLETKKLTESYIQLGLRCGAKGDVYNRLVSVFDAKATMLGTEAQELLFGVFEKADRQSALCVFRFGDIEENIRRARSRCFEAPNVEEVTVLDSVVQGTGPHCQKMTISLLQEQLDCGAAHLQHPLAIMEPLVATPAFRAVGLTSVAVSSVNNHTIVFLGTASGWLLKINLNRNLSVVNTKSIPVAPGQPVHHIMQFDPSDSNYLYMMTSHQMSRVKVADCAKHSTCSECLEAGDAHCGWCTLEARCSLQQECPRSKEPMYWTGISEGPTRCPTLTIISGEISIDLEQPIIFMHISGNILNLKGMQMLCDYGHNTITAVKDHVFNNGLQVATCRVLPREKYPAFQPNQDHVTVQTSVKVNGVNIIQTDFTIYDCKRTGEMNSKAACSSCLSSRWNCSWCVKRHACVAAPSKCQDLLIDRSSSDCPRIVPVLRTPTPSGILQDITVPLANASPFQDQDLQCSFGPDRTFEARWVDSSTVECSKVLLQTFEKEQVFLLSLQLKNYPGRFLDSPDIMTVSVYNCASGSTDCSQCMGREDMGHHCIWSETSSSCRLNTESQPTSITCPAPEIKKIEPLSGPLEGGTLLTIRGNNLGRRFSDIVEAVTVGSVKCTPLPELYLVSTQIVCRTGSVPSILSAPVSVNVSKEGRSEGRSREHYSYVMPEVYSLSPIEGPLAGGTRVTFSGESLGVGSELRVLVNGSRECIHLVRTDNGITCTMPAMEFHTPSAASVCVQLDQQSCINPELKFNYRKNPVINSISPTSSHISGGRLITLEGAGFEMIQNMFMVVHGVGKERTSCVVASPSVITCPSPTASSSTSGDQPALVDFYMNGVLYQDEKPKAEAYMYPAGQANSSRFRMDYHPDPQIYTAKKEKWIKHHAGEPLTLVIHKEPDNLGLRLDEYRVKIGLISCEMNFIVVDKVIHCSVNDSLTASDRHLPVTVQVGKFNQTIAMLQLGGSETAIIVSIVICSILLLLSVVALFVFCTKSRRAERYWQKTLVQMEEMESQIREEIRKGFAELQTDMTDLTKELNRSQGIPFLEYKHFVTRTFFPKCSSLLEEQYSLPPHVGHHAQENHPLLLGEWKVPESCRTNMEEGIALFSTLLNNKHFLVTFVHALEHQKDFAVRDRCNLASLLTIALHGKLEYYTSIMKDLLVDLIDASAAKNPKLMLRRTESVVEKMLTNWMSICMYSCLRETVGEPFFLLLCAIKQQVNKGSIDALTGKARYTLNEEWLLRENIEAKPLNLNVSFQGCSMDSLIVRVMDMDSISQMKEKILEAFCKNLPYSQWPKVEDVELEWFASTGSYILRDLDDTSVMEDGRKKLNTLAHYQIPEGASLAMSLKDIRDNTLGRVKDLDTEKYFHLVLPVDDYGDNRKSHKQSHKKKVLPEIYLTRLLSTKGTLQKFLDDLFKSILSIREDRPPLAIKYFFDFLEEQAEKRGITDPETLHIWKTNSLPLRFWVNILKNPQFVFDIEKTDHMDACLSVIAQAFIDACSVSNMQLGKDSPTNKLLYAKEIPEYRKIVQRYYKQIKEMAPLSDQEMNAHLAEECRNYRNEFNTKVAMAGVYRYAKKYRNQIVSALEVNPTTKRTQLQYKFEQVIALMEDNIYECCSEA</sequence>
<dbReference type="Gene3D" id="1.10.506.10">
    <property type="entry name" value="GTPase Activation - p120gap, domain 1"/>
    <property type="match status" value="1"/>
</dbReference>
<dbReference type="InterPro" id="IPR046800">
    <property type="entry name" value="Plexin_RBD"/>
</dbReference>
<dbReference type="CDD" id="cd01180">
    <property type="entry name" value="IPT_plexin_repeat1"/>
    <property type="match status" value="1"/>
</dbReference>
<dbReference type="InterPro" id="IPR016201">
    <property type="entry name" value="PSI"/>
</dbReference>
<keyword evidence="12" id="KW-0325">Glycoprotein</keyword>
<dbReference type="SUPFAM" id="SSF48350">
    <property type="entry name" value="GTPase activation domain, GAP"/>
    <property type="match status" value="1"/>
</dbReference>
<dbReference type="InterPro" id="IPR036352">
    <property type="entry name" value="Semap_dom_sf"/>
</dbReference>
<comment type="subcellular location">
    <subcellularLocation>
        <location evidence="1">Cell membrane</location>
        <topology evidence="1">Single-pass membrane protein</topology>
    </subcellularLocation>
</comment>
<dbReference type="Gene3D" id="3.10.20.90">
    <property type="entry name" value="Phosphatidylinositol 3-kinase Catalytic Subunit, Chain A, domain 1"/>
    <property type="match status" value="1"/>
</dbReference>
<evidence type="ECO:0000256" key="9">
    <source>
        <dbReference type="ARBA" id="ARBA00023136"/>
    </source>
</evidence>
<dbReference type="EMBL" id="JANPWB010000013">
    <property type="protein sequence ID" value="KAJ1110688.1"/>
    <property type="molecule type" value="Genomic_DNA"/>
</dbReference>
<dbReference type="Pfam" id="PF01403">
    <property type="entry name" value="Sema"/>
    <property type="match status" value="1"/>
</dbReference>
<dbReference type="GO" id="GO:0009653">
    <property type="term" value="P:anatomical structure morphogenesis"/>
    <property type="evidence" value="ECO:0007669"/>
    <property type="project" value="UniProtKB-ARBA"/>
</dbReference>
<gene>
    <name evidence="17" type="ORF">NDU88_008036</name>
</gene>
<proteinExistence type="inferred from homology"/>
<dbReference type="PROSITE" id="PS51004">
    <property type="entry name" value="SEMA"/>
    <property type="match status" value="1"/>
</dbReference>
<feature type="transmembrane region" description="Helical" evidence="15">
    <location>
        <begin position="1472"/>
        <end position="1494"/>
    </location>
</feature>
<evidence type="ECO:0000256" key="8">
    <source>
        <dbReference type="ARBA" id="ARBA00022989"/>
    </source>
</evidence>
<organism evidence="17 18">
    <name type="scientific">Pleurodeles waltl</name>
    <name type="common">Iberian ribbed newt</name>
    <dbReference type="NCBI Taxonomy" id="8319"/>
    <lineage>
        <taxon>Eukaryota</taxon>
        <taxon>Metazoa</taxon>
        <taxon>Chordata</taxon>
        <taxon>Craniata</taxon>
        <taxon>Vertebrata</taxon>
        <taxon>Euteleostomi</taxon>
        <taxon>Amphibia</taxon>
        <taxon>Batrachia</taxon>
        <taxon>Caudata</taxon>
        <taxon>Salamandroidea</taxon>
        <taxon>Salamandridae</taxon>
        <taxon>Pleurodelinae</taxon>
        <taxon>Pleurodeles</taxon>
    </lineage>
</organism>
<dbReference type="Pfam" id="PF01437">
    <property type="entry name" value="PSI"/>
    <property type="match status" value="1"/>
</dbReference>
<dbReference type="FunFam" id="2.60.40.10:FF:000728">
    <property type="entry name" value="Plexin D1"/>
    <property type="match status" value="1"/>
</dbReference>
<dbReference type="InterPro" id="IPR014756">
    <property type="entry name" value="Ig_E-set"/>
</dbReference>
<dbReference type="GO" id="GO:0043542">
    <property type="term" value="P:endothelial cell migration"/>
    <property type="evidence" value="ECO:0007669"/>
    <property type="project" value="TreeGrafter"/>
</dbReference>